<gene>
    <name evidence="3" type="ORF">CRH09_23480</name>
</gene>
<sequence>MVAQPLFRGGHSDRGPHVTAESADGSGDADQSRLESLVQQRPPAGDGLLVPRAHQDAAESPRLTTAAPPAAVADGSDLEARSRMLICAHLAGRALALSGLGLVHGIGHALTAALGTPHGVALAAIVSQALRFGLDTAPDRYAELLRALALRVRSSMLSTKSRHLQWKSDYRRPWRLLVSPTNWSALWSPKTLADAVTRNVLRIPTLAELTVLLRESLCAGWLPVGRGVPGL</sequence>
<dbReference type="Pfam" id="PF25137">
    <property type="entry name" value="ADH_Fe_C"/>
    <property type="match status" value="1"/>
</dbReference>
<dbReference type="Proteomes" id="UP000221961">
    <property type="component" value="Chromosome"/>
</dbReference>
<protein>
    <recommendedName>
        <fullName evidence="2">Fe-containing alcohol dehydrogenase-like C-terminal domain-containing protein</fullName>
    </recommendedName>
</protein>
<dbReference type="InterPro" id="IPR056798">
    <property type="entry name" value="ADH_Fe_C"/>
</dbReference>
<dbReference type="Gene3D" id="1.20.1090.10">
    <property type="entry name" value="Dehydroquinate synthase-like - alpha domain"/>
    <property type="match status" value="1"/>
</dbReference>
<dbReference type="KEGG" id="ntp:CRH09_23480"/>
<dbReference type="AlphaFoldDB" id="A0A291RMA4"/>
<dbReference type="GO" id="GO:0004022">
    <property type="term" value="F:alcohol dehydrogenase (NAD+) activity"/>
    <property type="evidence" value="ECO:0007669"/>
    <property type="project" value="TreeGrafter"/>
</dbReference>
<dbReference type="SUPFAM" id="SSF56796">
    <property type="entry name" value="Dehydroquinate synthase-like"/>
    <property type="match status" value="1"/>
</dbReference>
<proteinExistence type="predicted"/>
<accession>A0A291RMA4</accession>
<dbReference type="PROSITE" id="PS00060">
    <property type="entry name" value="ADH_IRON_2"/>
    <property type="match status" value="1"/>
</dbReference>
<dbReference type="PANTHER" id="PTHR11496">
    <property type="entry name" value="ALCOHOL DEHYDROGENASE"/>
    <property type="match status" value="1"/>
</dbReference>
<dbReference type="EMBL" id="CP023778">
    <property type="protein sequence ID" value="ATL68703.1"/>
    <property type="molecule type" value="Genomic_DNA"/>
</dbReference>
<dbReference type="InterPro" id="IPR018211">
    <property type="entry name" value="ADH_Fe_CS"/>
</dbReference>
<feature type="domain" description="Fe-containing alcohol dehydrogenase-like C-terminal" evidence="2">
    <location>
        <begin position="67"/>
        <end position="153"/>
    </location>
</feature>
<dbReference type="GO" id="GO:0046872">
    <property type="term" value="F:metal ion binding"/>
    <property type="evidence" value="ECO:0007669"/>
    <property type="project" value="InterPro"/>
</dbReference>
<dbReference type="InterPro" id="IPR039697">
    <property type="entry name" value="Alcohol_dehydrogenase_Fe"/>
</dbReference>
<dbReference type="PANTHER" id="PTHR11496:SF83">
    <property type="entry name" value="HYDROXYACID-OXOACID TRANSHYDROGENASE, MITOCHONDRIAL"/>
    <property type="match status" value="1"/>
</dbReference>
<organism evidence="3 4">
    <name type="scientific">Nocardia terpenica</name>
    <dbReference type="NCBI Taxonomy" id="455432"/>
    <lineage>
        <taxon>Bacteria</taxon>
        <taxon>Bacillati</taxon>
        <taxon>Actinomycetota</taxon>
        <taxon>Actinomycetes</taxon>
        <taxon>Mycobacteriales</taxon>
        <taxon>Nocardiaceae</taxon>
        <taxon>Nocardia</taxon>
    </lineage>
</organism>
<dbReference type="RefSeq" id="WP_098695769.1">
    <property type="nucleotide sequence ID" value="NZ_CP023778.1"/>
</dbReference>
<dbReference type="GeneID" id="97128002"/>
<name>A0A291RMA4_9NOCA</name>
<feature type="region of interest" description="Disordered" evidence="1">
    <location>
        <begin position="1"/>
        <end position="49"/>
    </location>
</feature>
<reference evidence="3 4" key="1">
    <citation type="submission" date="2017-10" db="EMBL/GenBank/DDBJ databases">
        <title>Comparative genomics between pathogenic Norcardia.</title>
        <authorList>
            <person name="Zeng L."/>
        </authorList>
    </citation>
    <scope>NUCLEOTIDE SEQUENCE [LARGE SCALE GENOMIC DNA]</scope>
    <source>
        <strain evidence="3 4">NC_YFY_NT001</strain>
    </source>
</reference>
<evidence type="ECO:0000313" key="3">
    <source>
        <dbReference type="EMBL" id="ATL68703.1"/>
    </source>
</evidence>
<evidence type="ECO:0000259" key="2">
    <source>
        <dbReference type="Pfam" id="PF25137"/>
    </source>
</evidence>
<evidence type="ECO:0000313" key="4">
    <source>
        <dbReference type="Proteomes" id="UP000221961"/>
    </source>
</evidence>
<evidence type="ECO:0000256" key="1">
    <source>
        <dbReference type="SAM" id="MobiDB-lite"/>
    </source>
</evidence>